<dbReference type="HOGENOM" id="CLU_3405419_0_0_6"/>
<dbReference type="AlphaFoldDB" id="D4ZK12"/>
<dbReference type="Proteomes" id="UP000002350">
    <property type="component" value="Chromosome"/>
</dbReference>
<name>D4ZK12_SHEVD</name>
<reference evidence="2" key="1">
    <citation type="journal article" date="2010" name="Mol. Biosyst.">
        <title>Complete genome sequence and comparative analysis of Shewanella violacea, a psychrophilic and piezophilic bacterium from deep sea floor sediments.</title>
        <authorList>
            <person name="Aono E."/>
            <person name="Baba T."/>
            <person name="Ara T."/>
            <person name="Nishi T."/>
            <person name="Nakamichi T."/>
            <person name="Inamoto E."/>
            <person name="Toyonaga H."/>
            <person name="Hasegawa M."/>
            <person name="Takai Y."/>
            <person name="Okumura Y."/>
            <person name="Baba M."/>
            <person name="Tomita M."/>
            <person name="Kato C."/>
            <person name="Oshima T."/>
            <person name="Nakasone K."/>
            <person name="Mori H."/>
        </authorList>
    </citation>
    <scope>NUCLEOTIDE SEQUENCE [LARGE SCALE GENOMIC DNA]</scope>
    <source>
        <strain evidence="2">JCM 10179 / CIP 106290 / LMG 19151 / DSS12</strain>
    </source>
</reference>
<accession>D4ZK12</accession>
<keyword evidence="2" id="KW-1185">Reference proteome</keyword>
<gene>
    <name evidence="1" type="ordered locus">SVI_2040</name>
</gene>
<organism evidence="1 2">
    <name type="scientific">Shewanella violacea (strain JCM 10179 / CIP 106290 / LMG 19151 / DSS12)</name>
    <dbReference type="NCBI Taxonomy" id="637905"/>
    <lineage>
        <taxon>Bacteria</taxon>
        <taxon>Pseudomonadati</taxon>
        <taxon>Pseudomonadota</taxon>
        <taxon>Gammaproteobacteria</taxon>
        <taxon>Alteromonadales</taxon>
        <taxon>Shewanellaceae</taxon>
        <taxon>Shewanella</taxon>
    </lineage>
</organism>
<dbReference type="KEGG" id="svo:SVI_2040"/>
<dbReference type="STRING" id="637905.SVI_2040"/>
<evidence type="ECO:0000313" key="1">
    <source>
        <dbReference type="EMBL" id="BAJ02011.1"/>
    </source>
</evidence>
<protein>
    <submittedName>
        <fullName evidence="1">Uncharacterized protein</fullName>
    </submittedName>
</protein>
<evidence type="ECO:0000313" key="2">
    <source>
        <dbReference type="Proteomes" id="UP000002350"/>
    </source>
</evidence>
<sequence>MNVWMARRLHLVLYRYLLQQDKKHFGKDII</sequence>
<dbReference type="EMBL" id="AP011177">
    <property type="protein sequence ID" value="BAJ02011.1"/>
    <property type="molecule type" value="Genomic_DNA"/>
</dbReference>
<proteinExistence type="predicted"/>